<protein>
    <submittedName>
        <fullName evidence="1">TolA protein</fullName>
    </submittedName>
</protein>
<sequence length="59" mass="6587">MSTKTGKASIKTESESEAFAAKIQICWQDDIIAIQGFKKKWDRVLSKLSIYPSPNVANI</sequence>
<reference evidence="2" key="1">
    <citation type="submission" date="2013-09" db="EMBL/GenBank/DDBJ databases">
        <title>Corchorus olitorius genome sequencing.</title>
        <authorList>
            <person name="Alam M."/>
            <person name="Haque M.S."/>
            <person name="Islam M.S."/>
            <person name="Emdad E.M."/>
            <person name="Islam M.M."/>
            <person name="Ahmed B."/>
            <person name="Halim A."/>
            <person name="Hossen Q.M.M."/>
            <person name="Hossain M.Z."/>
            <person name="Ahmed R."/>
            <person name="Khan M.M."/>
            <person name="Islam R."/>
            <person name="Rashid M.M."/>
            <person name="Khan S.A."/>
            <person name="Rahman M.S."/>
            <person name="Alam M."/>
            <person name="Yahiya A.S."/>
            <person name="Khan M.S."/>
            <person name="Azam M.S."/>
            <person name="Haque T."/>
            <person name="Lashkar M.Z.H."/>
            <person name="Akhand A.I."/>
            <person name="Morshed G."/>
            <person name="Roy S."/>
            <person name="Uddin K.S."/>
            <person name="Rabeya T."/>
            <person name="Hossain A.S."/>
            <person name="Chowdhury A."/>
            <person name="Snigdha A.R."/>
            <person name="Mortoza M.S."/>
            <person name="Matin S.A."/>
            <person name="Hoque S.M.E."/>
            <person name="Islam M.K."/>
            <person name="Roy D.K."/>
            <person name="Haider R."/>
            <person name="Moosa M.M."/>
            <person name="Elias S.M."/>
            <person name="Hasan A.M."/>
            <person name="Jahan S."/>
            <person name="Shafiuddin M."/>
            <person name="Mahmood N."/>
            <person name="Shommy N.S."/>
        </authorList>
    </citation>
    <scope>NUCLEOTIDE SEQUENCE [LARGE SCALE GENOMIC DNA]</scope>
    <source>
        <strain evidence="2">cv. O-4</strain>
    </source>
</reference>
<proteinExistence type="predicted"/>
<accession>A0A1R3GK91</accession>
<organism evidence="1 2">
    <name type="scientific">Corchorus olitorius</name>
    <dbReference type="NCBI Taxonomy" id="93759"/>
    <lineage>
        <taxon>Eukaryota</taxon>
        <taxon>Viridiplantae</taxon>
        <taxon>Streptophyta</taxon>
        <taxon>Embryophyta</taxon>
        <taxon>Tracheophyta</taxon>
        <taxon>Spermatophyta</taxon>
        <taxon>Magnoliopsida</taxon>
        <taxon>eudicotyledons</taxon>
        <taxon>Gunneridae</taxon>
        <taxon>Pentapetalae</taxon>
        <taxon>rosids</taxon>
        <taxon>malvids</taxon>
        <taxon>Malvales</taxon>
        <taxon>Malvaceae</taxon>
        <taxon>Grewioideae</taxon>
        <taxon>Apeibeae</taxon>
        <taxon>Corchorus</taxon>
    </lineage>
</organism>
<keyword evidence="2" id="KW-1185">Reference proteome</keyword>
<dbReference type="OrthoDB" id="10273898at2759"/>
<evidence type="ECO:0000313" key="2">
    <source>
        <dbReference type="Proteomes" id="UP000187203"/>
    </source>
</evidence>
<comment type="caution">
    <text evidence="1">The sequence shown here is derived from an EMBL/GenBank/DDBJ whole genome shotgun (WGS) entry which is preliminary data.</text>
</comment>
<dbReference type="EMBL" id="AWUE01022414">
    <property type="protein sequence ID" value="OMO58477.1"/>
    <property type="molecule type" value="Genomic_DNA"/>
</dbReference>
<dbReference type="AlphaFoldDB" id="A0A1R3GK91"/>
<name>A0A1R3GK91_9ROSI</name>
<evidence type="ECO:0000313" key="1">
    <source>
        <dbReference type="EMBL" id="OMO58477.1"/>
    </source>
</evidence>
<gene>
    <name evidence="1" type="ORF">COLO4_34590</name>
</gene>
<dbReference type="Proteomes" id="UP000187203">
    <property type="component" value="Unassembled WGS sequence"/>
</dbReference>